<dbReference type="STRING" id="697581.TCARB_0065"/>
<dbReference type="GeneID" id="58787981"/>
<dbReference type="EMBL" id="CP007493">
    <property type="protein sequence ID" value="AJB41143.1"/>
    <property type="molecule type" value="Genomic_DNA"/>
</dbReference>
<name>A0A3G1A5C2_9CREN</name>
<evidence type="ECO:0000313" key="1">
    <source>
        <dbReference type="EMBL" id="AJB41143.1"/>
    </source>
</evidence>
<organism evidence="1 2">
    <name type="scientific">Thermofilum adornatum 1505</name>
    <dbReference type="NCBI Taxonomy" id="697581"/>
    <lineage>
        <taxon>Archaea</taxon>
        <taxon>Thermoproteota</taxon>
        <taxon>Thermoprotei</taxon>
        <taxon>Thermofilales</taxon>
        <taxon>Thermofilaceae</taxon>
        <taxon>Thermofilum</taxon>
    </lineage>
</organism>
<dbReference type="Proteomes" id="UP000266720">
    <property type="component" value="Chromosome"/>
</dbReference>
<protein>
    <submittedName>
        <fullName evidence="1">Uncharacterized protein</fullName>
    </submittedName>
</protein>
<proteinExistence type="predicted"/>
<dbReference type="KEGG" id="tcb:TCARB_0065"/>
<dbReference type="RefSeq" id="WP_187148162.1">
    <property type="nucleotide sequence ID" value="NZ_CP007493.1"/>
</dbReference>
<sequence length="45" mass="4744">MSEKYLQFCRQGGAGCPILASISLKISSQKNGFLKVGANGLLKEG</sequence>
<accession>A0A3G1A5C2</accession>
<reference evidence="2" key="1">
    <citation type="book" date="2010" name="EXTREMOPHILES" publisher="0:0-0">
        <title>Complete genome sequences of ten hyperthermophilic archaea reveal their metabolic capabilities and possible ecological roles.</title>
        <editorList>
            <person name="?"/>
        </editorList>
        <authorList>
            <person name="Ravin N.V."/>
            <person name="Mardanov A.V."/>
            <person name="Bonch-Osmolovskaya E.A."/>
            <person name="Skryabin K.G."/>
        </authorList>
    </citation>
    <scope>NUCLEOTIDE SEQUENCE [LARGE SCALE GENOMIC DNA]</scope>
    <source>
        <strain evidence="2">1505</strain>
    </source>
</reference>
<gene>
    <name evidence="1" type="ORF">TCARB_0065</name>
</gene>
<evidence type="ECO:0000313" key="2">
    <source>
        <dbReference type="Proteomes" id="UP000266720"/>
    </source>
</evidence>
<dbReference type="AlphaFoldDB" id="A0A3G1A5C2"/>